<protein>
    <submittedName>
        <fullName evidence="1">Uncharacterized protein</fullName>
    </submittedName>
</protein>
<name>M2Z6E6_PSEFD</name>
<dbReference type="VEuPathDB" id="FungiDB:MYCFIDRAFT_88756"/>
<dbReference type="AlphaFoldDB" id="M2Z6E6"/>
<dbReference type="KEGG" id="pfj:MYCFIDRAFT_88756"/>
<dbReference type="OrthoDB" id="62952at2759"/>
<proteinExistence type="predicted"/>
<dbReference type="Proteomes" id="UP000016932">
    <property type="component" value="Unassembled WGS sequence"/>
</dbReference>
<dbReference type="PANTHER" id="PTHR42085:SF2">
    <property type="entry name" value="F-BOX DOMAIN-CONTAINING PROTEIN"/>
    <property type="match status" value="1"/>
</dbReference>
<accession>M2Z6E6</accession>
<dbReference type="PANTHER" id="PTHR42085">
    <property type="entry name" value="F-BOX DOMAIN-CONTAINING PROTEIN"/>
    <property type="match status" value="1"/>
</dbReference>
<dbReference type="RefSeq" id="XP_007922988.1">
    <property type="nucleotide sequence ID" value="XM_007924797.1"/>
</dbReference>
<gene>
    <name evidence="1" type="ORF">MYCFIDRAFT_88756</name>
</gene>
<keyword evidence="2" id="KW-1185">Reference proteome</keyword>
<organism evidence="1 2">
    <name type="scientific">Pseudocercospora fijiensis (strain CIRAD86)</name>
    <name type="common">Black leaf streak disease fungus</name>
    <name type="synonym">Mycosphaerella fijiensis</name>
    <dbReference type="NCBI Taxonomy" id="383855"/>
    <lineage>
        <taxon>Eukaryota</taxon>
        <taxon>Fungi</taxon>
        <taxon>Dikarya</taxon>
        <taxon>Ascomycota</taxon>
        <taxon>Pezizomycotina</taxon>
        <taxon>Dothideomycetes</taxon>
        <taxon>Dothideomycetidae</taxon>
        <taxon>Mycosphaerellales</taxon>
        <taxon>Mycosphaerellaceae</taxon>
        <taxon>Pseudocercospora</taxon>
    </lineage>
</organism>
<reference evidence="1 2" key="1">
    <citation type="journal article" date="2012" name="PLoS Pathog.">
        <title>Diverse lifestyles and strategies of plant pathogenesis encoded in the genomes of eighteen Dothideomycetes fungi.</title>
        <authorList>
            <person name="Ohm R.A."/>
            <person name="Feau N."/>
            <person name="Henrissat B."/>
            <person name="Schoch C.L."/>
            <person name="Horwitz B.A."/>
            <person name="Barry K.W."/>
            <person name="Condon B.J."/>
            <person name="Copeland A.C."/>
            <person name="Dhillon B."/>
            <person name="Glaser F."/>
            <person name="Hesse C.N."/>
            <person name="Kosti I."/>
            <person name="LaButti K."/>
            <person name="Lindquist E.A."/>
            <person name="Lucas S."/>
            <person name="Salamov A.A."/>
            <person name="Bradshaw R.E."/>
            <person name="Ciuffetti L."/>
            <person name="Hamelin R.C."/>
            <person name="Kema G.H.J."/>
            <person name="Lawrence C."/>
            <person name="Scott J.A."/>
            <person name="Spatafora J.W."/>
            <person name="Turgeon B.G."/>
            <person name="de Wit P.J.G.M."/>
            <person name="Zhong S."/>
            <person name="Goodwin S.B."/>
            <person name="Grigoriev I.V."/>
        </authorList>
    </citation>
    <scope>NUCLEOTIDE SEQUENCE [LARGE SCALE GENOMIC DNA]</scope>
    <source>
        <strain evidence="1 2">CIRAD86</strain>
    </source>
</reference>
<evidence type="ECO:0000313" key="1">
    <source>
        <dbReference type="EMBL" id="EME85340.1"/>
    </source>
</evidence>
<dbReference type="GeneID" id="19342736"/>
<sequence>MSPEEVAKQFCEREGAYNDKFRLNTILVPHGTLKGRTLLEIVPNFSKACPEQPFRFSDLPTELKVRIYGYVLILGETGCVTLDTHNWWSSDFRRSRQKCVTKGFKRTDKSPWHKGLKWEEQEAKWVGGEPSPFSLLLVNKEINAEATPIAYGSNCFDIKSYPIARSFAKTIGANLKHLTMIRLRACSLTTFDQALRALFGADGLRRMYLSDSFVLEVLRSEAQDREDVSSWAEVLDHAVRGLLLVAQATNRAKGRKWRALDIIQLRREKRYRLEDVEQVEEKRQDREKLQAFRQAFRKRANAYLREE</sequence>
<dbReference type="HOGENOM" id="CLU_906500_0_0_1"/>
<dbReference type="InterPro" id="IPR038883">
    <property type="entry name" value="AN11006-like"/>
</dbReference>
<evidence type="ECO:0000313" key="2">
    <source>
        <dbReference type="Proteomes" id="UP000016932"/>
    </source>
</evidence>
<dbReference type="EMBL" id="KB446556">
    <property type="protein sequence ID" value="EME85340.1"/>
    <property type="molecule type" value="Genomic_DNA"/>
</dbReference>